<proteinExistence type="predicted"/>
<dbReference type="AlphaFoldDB" id="A0A290Z575"/>
<keyword evidence="2" id="KW-1185">Reference proteome</keyword>
<protein>
    <submittedName>
        <fullName evidence="1">Uncharacterized protein</fullName>
    </submittedName>
</protein>
<dbReference type="RefSeq" id="WP_096493035.1">
    <property type="nucleotide sequence ID" value="NZ_CP023445.1"/>
</dbReference>
<sequence>MAKKKLNPLQQKELLDELTGMVLDALPQDWDYLELQHHQVGNHLSLAVGLRVAGGGGREWNPSDQIWYLFQDLRSGMYSEGQGTWFSLLYKLERPGRYSVSYEWEQEPPFSPPPPPGDFVLELKRFPREPQYVPDWFPRAVEQTEA</sequence>
<accession>A0A290Z575</accession>
<dbReference type="Proteomes" id="UP000218505">
    <property type="component" value="Chromosome"/>
</dbReference>
<reference evidence="1" key="1">
    <citation type="submission" date="2017-09" db="EMBL/GenBank/DDBJ databases">
        <title>Complete Genome Sequence of ansamitocin-producing Bacterium Actinosynnema pretiosum X47.</title>
        <authorList>
            <person name="Cao G."/>
            <person name="Zong G."/>
            <person name="Zhong C."/>
            <person name="Fu J."/>
        </authorList>
    </citation>
    <scope>NUCLEOTIDE SEQUENCE [LARGE SCALE GENOMIC DNA]</scope>
    <source>
        <strain evidence="1">X47</strain>
    </source>
</reference>
<dbReference type="SUPFAM" id="SSF160424">
    <property type="entry name" value="BH3703-like"/>
    <property type="match status" value="1"/>
</dbReference>
<name>A0A290Z575_9PSEU</name>
<organism evidence="1 2">
    <name type="scientific">Actinosynnema pretiosum</name>
    <dbReference type="NCBI Taxonomy" id="42197"/>
    <lineage>
        <taxon>Bacteria</taxon>
        <taxon>Bacillati</taxon>
        <taxon>Actinomycetota</taxon>
        <taxon>Actinomycetes</taxon>
        <taxon>Pseudonocardiales</taxon>
        <taxon>Pseudonocardiaceae</taxon>
        <taxon>Actinosynnema</taxon>
    </lineage>
</organism>
<dbReference type="KEGG" id="apre:CNX65_13110"/>
<dbReference type="EMBL" id="CP023445">
    <property type="protein sequence ID" value="ATE54113.1"/>
    <property type="molecule type" value="Genomic_DNA"/>
</dbReference>
<gene>
    <name evidence="1" type="ORF">CNX65_13110</name>
</gene>
<evidence type="ECO:0000313" key="1">
    <source>
        <dbReference type="EMBL" id="ATE54113.1"/>
    </source>
</evidence>
<evidence type="ECO:0000313" key="2">
    <source>
        <dbReference type="Proteomes" id="UP000218505"/>
    </source>
</evidence>
<dbReference type="InterPro" id="IPR036170">
    <property type="entry name" value="YezG-like_sf"/>
</dbReference>